<keyword evidence="4" id="KW-1185">Reference proteome</keyword>
<comment type="caution">
    <text evidence="3">The sequence shown here is derived from an EMBL/GenBank/DDBJ whole genome shotgun (WGS) entry which is preliminary data.</text>
</comment>
<feature type="compositionally biased region" description="Polar residues" evidence="1">
    <location>
        <begin position="28"/>
        <end position="47"/>
    </location>
</feature>
<sequence>MMIYLVFLLVAVVSASPVRGLPYGTDEVGSSDSTHQYTQSSIPSQSDGAPIPNLQLVAAERTTERRPLIPPNHSHHVGNGNVGHVNQAIVAGTEPKAKVEINDPQDMASVDFHPPKMVTEEKSLSDKILGVLGQPSSVMRLVFGNN</sequence>
<dbReference type="AlphaFoldDB" id="A0A1U7LU51"/>
<feature type="region of interest" description="Disordered" evidence="1">
    <location>
        <begin position="23"/>
        <end position="50"/>
    </location>
</feature>
<name>A0A1U7LU51_NEOID</name>
<feature type="signal peptide" evidence="2">
    <location>
        <begin position="1"/>
        <end position="20"/>
    </location>
</feature>
<organism evidence="3 4">
    <name type="scientific">Neolecta irregularis (strain DAH-3)</name>
    <dbReference type="NCBI Taxonomy" id="1198029"/>
    <lineage>
        <taxon>Eukaryota</taxon>
        <taxon>Fungi</taxon>
        <taxon>Dikarya</taxon>
        <taxon>Ascomycota</taxon>
        <taxon>Taphrinomycotina</taxon>
        <taxon>Neolectales</taxon>
        <taxon>Neolectaceae</taxon>
        <taxon>Neolecta</taxon>
    </lineage>
</organism>
<keyword evidence="2" id="KW-0732">Signal</keyword>
<protein>
    <submittedName>
        <fullName evidence="3">Uncharacterized protein</fullName>
    </submittedName>
</protein>
<gene>
    <name evidence="3" type="ORF">NEOLI_003803</name>
</gene>
<proteinExistence type="predicted"/>
<accession>A0A1U7LU51</accession>
<feature type="chain" id="PRO_5012775614" evidence="2">
    <location>
        <begin position="21"/>
        <end position="146"/>
    </location>
</feature>
<reference evidence="3 4" key="1">
    <citation type="submission" date="2016-04" db="EMBL/GenBank/DDBJ databases">
        <title>Evolutionary innovation and constraint leading to complex multicellularity in the Ascomycota.</title>
        <authorList>
            <person name="Cisse O."/>
            <person name="Nguyen A."/>
            <person name="Hewitt D.A."/>
            <person name="Jedd G."/>
            <person name="Stajich J.E."/>
        </authorList>
    </citation>
    <scope>NUCLEOTIDE SEQUENCE [LARGE SCALE GENOMIC DNA]</scope>
    <source>
        <strain evidence="3 4">DAH-3</strain>
    </source>
</reference>
<evidence type="ECO:0000256" key="1">
    <source>
        <dbReference type="SAM" id="MobiDB-lite"/>
    </source>
</evidence>
<evidence type="ECO:0000256" key="2">
    <source>
        <dbReference type="SAM" id="SignalP"/>
    </source>
</evidence>
<dbReference type="Proteomes" id="UP000186594">
    <property type="component" value="Unassembled WGS sequence"/>
</dbReference>
<evidence type="ECO:0000313" key="4">
    <source>
        <dbReference type="Proteomes" id="UP000186594"/>
    </source>
</evidence>
<evidence type="ECO:0000313" key="3">
    <source>
        <dbReference type="EMBL" id="OLL26205.1"/>
    </source>
</evidence>
<dbReference type="EMBL" id="LXFE01000220">
    <property type="protein sequence ID" value="OLL26205.1"/>
    <property type="molecule type" value="Genomic_DNA"/>
</dbReference>